<proteinExistence type="predicted"/>
<dbReference type="EMBL" id="BGPR01011504">
    <property type="protein sequence ID" value="GBN51654.1"/>
    <property type="molecule type" value="Genomic_DNA"/>
</dbReference>
<gene>
    <name evidence="1" type="ORF">AVEN_199172_1</name>
</gene>
<evidence type="ECO:0000313" key="1">
    <source>
        <dbReference type="EMBL" id="GBN51654.1"/>
    </source>
</evidence>
<accession>A0A4Y2PJZ6</accession>
<dbReference type="Proteomes" id="UP000499080">
    <property type="component" value="Unassembled WGS sequence"/>
</dbReference>
<keyword evidence="2" id="KW-1185">Reference proteome</keyword>
<comment type="caution">
    <text evidence="1">The sequence shown here is derived from an EMBL/GenBank/DDBJ whole genome shotgun (WGS) entry which is preliminary data.</text>
</comment>
<sequence>MFSFVVVCSVQTALYDDTLLEGKKVCRLRKASEVLSSGSDIVLPAHRYCMRFYAMPQRSCLCRLLPVSFHFLQDKLVTASSRGMKQQIEYGRTSTQMEPRSLDHPNGPSWWQKNYFNSLSLDDNSDGLDCPTESPKLIGGFVEYRMPICTWAAFSETIPCRPADCPHQVMTFADHLWSLLAFPFEVV</sequence>
<reference evidence="1 2" key="1">
    <citation type="journal article" date="2019" name="Sci. Rep.">
        <title>Orb-weaving spider Araneus ventricosus genome elucidates the spidroin gene catalogue.</title>
        <authorList>
            <person name="Kono N."/>
            <person name="Nakamura H."/>
            <person name="Ohtoshi R."/>
            <person name="Moran D.A.P."/>
            <person name="Shinohara A."/>
            <person name="Yoshida Y."/>
            <person name="Fujiwara M."/>
            <person name="Mori M."/>
            <person name="Tomita M."/>
            <person name="Arakawa K."/>
        </authorList>
    </citation>
    <scope>NUCLEOTIDE SEQUENCE [LARGE SCALE GENOMIC DNA]</scope>
</reference>
<name>A0A4Y2PJZ6_ARAVE</name>
<dbReference type="AlphaFoldDB" id="A0A4Y2PJZ6"/>
<evidence type="ECO:0000313" key="2">
    <source>
        <dbReference type="Proteomes" id="UP000499080"/>
    </source>
</evidence>
<organism evidence="1 2">
    <name type="scientific">Araneus ventricosus</name>
    <name type="common">Orbweaver spider</name>
    <name type="synonym">Epeira ventricosa</name>
    <dbReference type="NCBI Taxonomy" id="182803"/>
    <lineage>
        <taxon>Eukaryota</taxon>
        <taxon>Metazoa</taxon>
        <taxon>Ecdysozoa</taxon>
        <taxon>Arthropoda</taxon>
        <taxon>Chelicerata</taxon>
        <taxon>Arachnida</taxon>
        <taxon>Araneae</taxon>
        <taxon>Araneomorphae</taxon>
        <taxon>Entelegynae</taxon>
        <taxon>Araneoidea</taxon>
        <taxon>Araneidae</taxon>
        <taxon>Araneus</taxon>
    </lineage>
</organism>
<protein>
    <submittedName>
        <fullName evidence="1">Uncharacterized protein</fullName>
    </submittedName>
</protein>